<evidence type="ECO:0000256" key="1">
    <source>
        <dbReference type="SAM" id="Phobius"/>
    </source>
</evidence>
<organism evidence="2 3">
    <name type="scientific">Flavobacterium fragile</name>
    <dbReference type="NCBI Taxonomy" id="2949085"/>
    <lineage>
        <taxon>Bacteria</taxon>
        <taxon>Pseudomonadati</taxon>
        <taxon>Bacteroidota</taxon>
        <taxon>Flavobacteriia</taxon>
        <taxon>Flavobacteriales</taxon>
        <taxon>Flavobacteriaceae</taxon>
        <taxon>Flavobacterium</taxon>
    </lineage>
</organism>
<sequence>MTFEIVKSLLIPIIMIGFGIFIKNTENANYQNVKKWWKILVILGIISLILKVINLYV</sequence>
<keyword evidence="3" id="KW-1185">Reference proteome</keyword>
<keyword evidence="1" id="KW-0472">Membrane</keyword>
<evidence type="ECO:0000313" key="3">
    <source>
        <dbReference type="Proteomes" id="UP001203342"/>
    </source>
</evidence>
<dbReference type="RefSeq" id="WP_250582915.1">
    <property type="nucleotide sequence ID" value="NZ_JAMLJN010000011.1"/>
</dbReference>
<keyword evidence="1" id="KW-0812">Transmembrane</keyword>
<proteinExistence type="predicted"/>
<gene>
    <name evidence="2" type="ORF">NAT47_11525</name>
</gene>
<dbReference type="Proteomes" id="UP001203342">
    <property type="component" value="Unassembled WGS sequence"/>
</dbReference>
<protein>
    <submittedName>
        <fullName evidence="2">Uncharacterized protein</fullName>
    </submittedName>
</protein>
<comment type="caution">
    <text evidence="2">The sequence shown here is derived from an EMBL/GenBank/DDBJ whole genome shotgun (WGS) entry which is preliminary data.</text>
</comment>
<feature type="transmembrane region" description="Helical" evidence="1">
    <location>
        <begin position="36"/>
        <end position="56"/>
    </location>
</feature>
<reference evidence="2 3" key="1">
    <citation type="submission" date="2022-05" db="EMBL/GenBank/DDBJ databases">
        <title>Flavobacterium sp., isolated from activated sludge.</title>
        <authorList>
            <person name="Ran Q."/>
        </authorList>
    </citation>
    <scope>NUCLEOTIDE SEQUENCE [LARGE SCALE GENOMIC DNA]</scope>
    <source>
        <strain evidence="2 3">HXWNR69</strain>
    </source>
</reference>
<name>A0ABT0TL11_9FLAO</name>
<evidence type="ECO:0000313" key="2">
    <source>
        <dbReference type="EMBL" id="MCL9771045.1"/>
    </source>
</evidence>
<accession>A0ABT0TL11</accession>
<dbReference type="EMBL" id="JAMLJN010000011">
    <property type="protein sequence ID" value="MCL9771045.1"/>
    <property type="molecule type" value="Genomic_DNA"/>
</dbReference>
<feature type="transmembrane region" description="Helical" evidence="1">
    <location>
        <begin position="6"/>
        <end position="24"/>
    </location>
</feature>
<keyword evidence="1" id="KW-1133">Transmembrane helix</keyword>